<dbReference type="Pfam" id="PF12796">
    <property type="entry name" value="Ank_2"/>
    <property type="match status" value="1"/>
</dbReference>
<dbReference type="SMR" id="A2F069"/>
<accession>A2F069</accession>
<dbReference type="SMART" id="SM00248">
    <property type="entry name" value="ANK"/>
    <property type="match status" value="1"/>
</dbReference>
<evidence type="ECO:0000256" key="2">
    <source>
        <dbReference type="ARBA" id="ARBA00023043"/>
    </source>
</evidence>
<dbReference type="OrthoDB" id="194358at2759"/>
<keyword evidence="1" id="KW-0677">Repeat</keyword>
<dbReference type="InParanoid" id="A2F069"/>
<dbReference type="PROSITE" id="PS50088">
    <property type="entry name" value="ANK_REPEAT"/>
    <property type="match status" value="1"/>
</dbReference>
<name>A2F069_TRIV3</name>
<dbReference type="KEGG" id="tva:4759531"/>
<feature type="repeat" description="ANK" evidence="3">
    <location>
        <begin position="7"/>
        <end position="39"/>
    </location>
</feature>
<sequence length="62" mass="6992">MKAKDNHGNTPLIYASRYNKLDVVQNLITVGANKEAKRYDGRTALMFATGKVRDYLKTICTN</sequence>
<organism evidence="4 5">
    <name type="scientific">Trichomonas vaginalis (strain ATCC PRA-98 / G3)</name>
    <dbReference type="NCBI Taxonomy" id="412133"/>
    <lineage>
        <taxon>Eukaryota</taxon>
        <taxon>Metamonada</taxon>
        <taxon>Parabasalia</taxon>
        <taxon>Trichomonadida</taxon>
        <taxon>Trichomonadidae</taxon>
        <taxon>Trichomonas</taxon>
    </lineage>
</organism>
<dbReference type="PANTHER" id="PTHR24188">
    <property type="entry name" value="ANKYRIN REPEAT PROTEIN"/>
    <property type="match status" value="1"/>
</dbReference>
<dbReference type="InterPro" id="IPR002110">
    <property type="entry name" value="Ankyrin_rpt"/>
</dbReference>
<dbReference type="AlphaFoldDB" id="A2F069"/>
<dbReference type="RefSeq" id="XP_001330400.1">
    <property type="nucleotide sequence ID" value="XM_001330365.1"/>
</dbReference>
<evidence type="ECO:0000256" key="3">
    <source>
        <dbReference type="PROSITE-ProRule" id="PRU00023"/>
    </source>
</evidence>
<dbReference type="PROSITE" id="PS50297">
    <property type="entry name" value="ANK_REP_REGION"/>
    <property type="match status" value="1"/>
</dbReference>
<protein>
    <submittedName>
        <fullName evidence="4">Uncharacterized protein</fullName>
    </submittedName>
</protein>
<keyword evidence="2 3" id="KW-0040">ANK repeat</keyword>
<dbReference type="Proteomes" id="UP000001542">
    <property type="component" value="Unassembled WGS sequence"/>
</dbReference>
<reference evidence="4" key="1">
    <citation type="submission" date="2006-10" db="EMBL/GenBank/DDBJ databases">
        <authorList>
            <person name="Amadeo P."/>
            <person name="Zhao Q."/>
            <person name="Wortman J."/>
            <person name="Fraser-Liggett C."/>
            <person name="Carlton J."/>
        </authorList>
    </citation>
    <scope>NUCLEOTIDE SEQUENCE</scope>
    <source>
        <strain evidence="4">G3</strain>
    </source>
</reference>
<gene>
    <name evidence="4" type="ORF">TVAG_316920</name>
</gene>
<dbReference type="VEuPathDB" id="TrichDB:TVAGG3_0985620"/>
<dbReference type="InterPro" id="IPR036770">
    <property type="entry name" value="Ankyrin_rpt-contain_sf"/>
</dbReference>
<evidence type="ECO:0000313" key="5">
    <source>
        <dbReference type="Proteomes" id="UP000001542"/>
    </source>
</evidence>
<dbReference type="EMBL" id="DS113559">
    <property type="protein sequence ID" value="EAY01704.1"/>
    <property type="molecule type" value="Genomic_DNA"/>
</dbReference>
<proteinExistence type="predicted"/>
<evidence type="ECO:0000256" key="1">
    <source>
        <dbReference type="ARBA" id="ARBA00022737"/>
    </source>
</evidence>
<keyword evidence="5" id="KW-1185">Reference proteome</keyword>
<dbReference type="VEuPathDB" id="TrichDB:TVAG_316920"/>
<dbReference type="SUPFAM" id="SSF48403">
    <property type="entry name" value="Ankyrin repeat"/>
    <property type="match status" value="1"/>
</dbReference>
<dbReference type="Gene3D" id="1.25.40.20">
    <property type="entry name" value="Ankyrin repeat-containing domain"/>
    <property type="match status" value="1"/>
</dbReference>
<dbReference type="PANTHER" id="PTHR24188:SF29">
    <property type="entry name" value="GH09064P"/>
    <property type="match status" value="1"/>
</dbReference>
<evidence type="ECO:0000313" key="4">
    <source>
        <dbReference type="EMBL" id="EAY01704.1"/>
    </source>
</evidence>
<reference evidence="4" key="2">
    <citation type="journal article" date="2007" name="Science">
        <title>Draft genome sequence of the sexually transmitted pathogen Trichomonas vaginalis.</title>
        <authorList>
            <person name="Carlton J.M."/>
            <person name="Hirt R.P."/>
            <person name="Silva J.C."/>
            <person name="Delcher A.L."/>
            <person name="Schatz M."/>
            <person name="Zhao Q."/>
            <person name="Wortman J.R."/>
            <person name="Bidwell S.L."/>
            <person name="Alsmark U.C.M."/>
            <person name="Besteiro S."/>
            <person name="Sicheritz-Ponten T."/>
            <person name="Noel C.J."/>
            <person name="Dacks J.B."/>
            <person name="Foster P.G."/>
            <person name="Simillion C."/>
            <person name="Van de Peer Y."/>
            <person name="Miranda-Saavedra D."/>
            <person name="Barton G.J."/>
            <person name="Westrop G.D."/>
            <person name="Mueller S."/>
            <person name="Dessi D."/>
            <person name="Fiori P.L."/>
            <person name="Ren Q."/>
            <person name="Paulsen I."/>
            <person name="Zhang H."/>
            <person name="Bastida-Corcuera F.D."/>
            <person name="Simoes-Barbosa A."/>
            <person name="Brown M.T."/>
            <person name="Hayes R.D."/>
            <person name="Mukherjee M."/>
            <person name="Okumura C.Y."/>
            <person name="Schneider R."/>
            <person name="Smith A.J."/>
            <person name="Vanacova S."/>
            <person name="Villalvazo M."/>
            <person name="Haas B.J."/>
            <person name="Pertea M."/>
            <person name="Feldblyum T.V."/>
            <person name="Utterback T.R."/>
            <person name="Shu C.L."/>
            <person name="Osoegawa K."/>
            <person name="de Jong P.J."/>
            <person name="Hrdy I."/>
            <person name="Horvathova L."/>
            <person name="Zubacova Z."/>
            <person name="Dolezal P."/>
            <person name="Malik S.B."/>
            <person name="Logsdon J.M. Jr."/>
            <person name="Henze K."/>
            <person name="Gupta A."/>
            <person name="Wang C.C."/>
            <person name="Dunne R.L."/>
            <person name="Upcroft J.A."/>
            <person name="Upcroft P."/>
            <person name="White O."/>
            <person name="Salzberg S.L."/>
            <person name="Tang P."/>
            <person name="Chiu C.-H."/>
            <person name="Lee Y.-S."/>
            <person name="Embley T.M."/>
            <person name="Coombs G.H."/>
            <person name="Mottram J.C."/>
            <person name="Tachezy J."/>
            <person name="Fraser-Liggett C.M."/>
            <person name="Johnson P.J."/>
        </authorList>
    </citation>
    <scope>NUCLEOTIDE SEQUENCE [LARGE SCALE GENOMIC DNA]</scope>
    <source>
        <strain evidence="4">G3</strain>
    </source>
</reference>